<dbReference type="EMBL" id="MU001501">
    <property type="protein sequence ID" value="KAF2444563.1"/>
    <property type="molecule type" value="Genomic_DNA"/>
</dbReference>
<sequence length="277" mass="31090">MFHGDSGSTGTCSTHNIKYTPTFNPCLIAKGELICQRLVGSVKRLRCLTLGSTLRKPLQELQKDSQLAVDAQADEVFENDDIIDAELYAEDEENQPPGQLPSVPSRLPSLRLSSDTPEAAREDAKEPEEEEEEPLVTARWRAFLGKDSLAHHQDFDSKAIVDDWTSTGLWRWVDDVVRDLGSEQPPQRASVKSLTATVYTSKQSKELRLVKSLRRGEVLGFNHVREQARQLKETSNEVTRVDFDLKLQLIETPQNAQTRNGEVLQGRPGIRLTATNQ</sequence>
<reference evidence="2" key="1">
    <citation type="journal article" date="2020" name="Stud. Mycol.">
        <title>101 Dothideomycetes genomes: a test case for predicting lifestyles and emergence of pathogens.</title>
        <authorList>
            <person name="Haridas S."/>
            <person name="Albert R."/>
            <person name="Binder M."/>
            <person name="Bloem J."/>
            <person name="Labutti K."/>
            <person name="Salamov A."/>
            <person name="Andreopoulos B."/>
            <person name="Baker S."/>
            <person name="Barry K."/>
            <person name="Bills G."/>
            <person name="Bluhm B."/>
            <person name="Cannon C."/>
            <person name="Castanera R."/>
            <person name="Culley D."/>
            <person name="Daum C."/>
            <person name="Ezra D."/>
            <person name="Gonzalez J."/>
            <person name="Henrissat B."/>
            <person name="Kuo A."/>
            <person name="Liang C."/>
            <person name="Lipzen A."/>
            <person name="Lutzoni F."/>
            <person name="Magnuson J."/>
            <person name="Mondo S."/>
            <person name="Nolan M."/>
            <person name="Ohm R."/>
            <person name="Pangilinan J."/>
            <person name="Park H.-J."/>
            <person name="Ramirez L."/>
            <person name="Alfaro M."/>
            <person name="Sun H."/>
            <person name="Tritt A."/>
            <person name="Yoshinaga Y."/>
            <person name="Zwiers L.-H."/>
            <person name="Turgeon B."/>
            <person name="Goodwin S."/>
            <person name="Spatafora J."/>
            <person name="Crous P."/>
            <person name="Grigoriev I."/>
        </authorList>
    </citation>
    <scope>NUCLEOTIDE SEQUENCE</scope>
    <source>
        <strain evidence="2">CBS 690.94</strain>
    </source>
</reference>
<feature type="region of interest" description="Disordered" evidence="1">
    <location>
        <begin position="90"/>
        <end position="135"/>
    </location>
</feature>
<feature type="compositionally biased region" description="Low complexity" evidence="1">
    <location>
        <begin position="100"/>
        <end position="114"/>
    </location>
</feature>
<protein>
    <submittedName>
        <fullName evidence="2">Uncharacterized protein</fullName>
    </submittedName>
</protein>
<dbReference type="Proteomes" id="UP000799764">
    <property type="component" value="Unassembled WGS sequence"/>
</dbReference>
<gene>
    <name evidence="2" type="ORF">P171DRAFT_473595</name>
</gene>
<name>A0A9P4UCN9_9PLEO</name>
<evidence type="ECO:0000256" key="1">
    <source>
        <dbReference type="SAM" id="MobiDB-lite"/>
    </source>
</evidence>
<keyword evidence="3" id="KW-1185">Reference proteome</keyword>
<feature type="compositionally biased region" description="Acidic residues" evidence="1">
    <location>
        <begin position="125"/>
        <end position="134"/>
    </location>
</feature>
<proteinExistence type="predicted"/>
<evidence type="ECO:0000313" key="3">
    <source>
        <dbReference type="Proteomes" id="UP000799764"/>
    </source>
</evidence>
<organism evidence="2 3">
    <name type="scientific">Karstenula rhodostoma CBS 690.94</name>
    <dbReference type="NCBI Taxonomy" id="1392251"/>
    <lineage>
        <taxon>Eukaryota</taxon>
        <taxon>Fungi</taxon>
        <taxon>Dikarya</taxon>
        <taxon>Ascomycota</taxon>
        <taxon>Pezizomycotina</taxon>
        <taxon>Dothideomycetes</taxon>
        <taxon>Pleosporomycetidae</taxon>
        <taxon>Pleosporales</taxon>
        <taxon>Massarineae</taxon>
        <taxon>Didymosphaeriaceae</taxon>
        <taxon>Karstenula</taxon>
    </lineage>
</organism>
<dbReference type="AlphaFoldDB" id="A0A9P4UCN9"/>
<evidence type="ECO:0000313" key="2">
    <source>
        <dbReference type="EMBL" id="KAF2444563.1"/>
    </source>
</evidence>
<comment type="caution">
    <text evidence="2">The sequence shown here is derived from an EMBL/GenBank/DDBJ whole genome shotgun (WGS) entry which is preliminary data.</text>
</comment>
<accession>A0A9P4UCN9</accession>